<sequence>MPGYGAQVLTTPAGTLGGMARLTREERRRRTAIIVVIALLATFVIPFLAIVLT</sequence>
<dbReference type="Proteomes" id="UP001157091">
    <property type="component" value="Unassembled WGS sequence"/>
</dbReference>
<evidence type="ECO:0000256" key="1">
    <source>
        <dbReference type="SAM" id="Phobius"/>
    </source>
</evidence>
<keyword evidence="1" id="KW-0812">Transmembrane</keyword>
<comment type="caution">
    <text evidence="2">The sequence shown here is derived from an EMBL/GenBank/DDBJ whole genome shotgun (WGS) entry which is preliminary data.</text>
</comment>
<accession>A0ABQ6I4U7</accession>
<keyword evidence="1" id="KW-1133">Transmembrane helix</keyword>
<evidence type="ECO:0000313" key="3">
    <source>
        <dbReference type="Proteomes" id="UP001157091"/>
    </source>
</evidence>
<organism evidence="2 3">
    <name type="scientific">Luteimicrobium album</name>
    <dbReference type="NCBI Taxonomy" id="1054550"/>
    <lineage>
        <taxon>Bacteria</taxon>
        <taxon>Bacillati</taxon>
        <taxon>Actinomycetota</taxon>
        <taxon>Actinomycetes</taxon>
        <taxon>Micrococcales</taxon>
        <taxon>Luteimicrobium</taxon>
    </lineage>
</organism>
<name>A0ABQ6I4U7_9MICO</name>
<proteinExistence type="predicted"/>
<keyword evidence="3" id="KW-1185">Reference proteome</keyword>
<gene>
    <name evidence="2" type="ORF">GCM10025864_29170</name>
</gene>
<dbReference type="EMBL" id="BSUK01000001">
    <property type="protein sequence ID" value="GMA25158.1"/>
    <property type="molecule type" value="Genomic_DNA"/>
</dbReference>
<protein>
    <recommendedName>
        <fullName evidence="4">ABC transporter permease</fullName>
    </recommendedName>
</protein>
<evidence type="ECO:0000313" key="2">
    <source>
        <dbReference type="EMBL" id="GMA25158.1"/>
    </source>
</evidence>
<reference evidence="3" key="1">
    <citation type="journal article" date="2019" name="Int. J. Syst. Evol. Microbiol.">
        <title>The Global Catalogue of Microorganisms (GCM) 10K type strain sequencing project: providing services to taxonomists for standard genome sequencing and annotation.</title>
        <authorList>
            <consortium name="The Broad Institute Genomics Platform"/>
            <consortium name="The Broad Institute Genome Sequencing Center for Infectious Disease"/>
            <person name="Wu L."/>
            <person name="Ma J."/>
        </authorList>
    </citation>
    <scope>NUCLEOTIDE SEQUENCE [LARGE SCALE GENOMIC DNA]</scope>
    <source>
        <strain evidence="3">NBRC 106348</strain>
    </source>
</reference>
<evidence type="ECO:0008006" key="4">
    <source>
        <dbReference type="Google" id="ProtNLM"/>
    </source>
</evidence>
<feature type="transmembrane region" description="Helical" evidence="1">
    <location>
        <begin position="31"/>
        <end position="52"/>
    </location>
</feature>
<keyword evidence="1" id="KW-0472">Membrane</keyword>